<dbReference type="Gene3D" id="1.25.40.420">
    <property type="match status" value="1"/>
</dbReference>
<evidence type="ECO:0000259" key="5">
    <source>
        <dbReference type="PROSITE" id="PS50144"/>
    </source>
</evidence>
<evidence type="ECO:0000259" key="4">
    <source>
        <dbReference type="PROSITE" id="PS50097"/>
    </source>
</evidence>
<feature type="domain" description="BTB" evidence="4">
    <location>
        <begin position="203"/>
        <end position="267"/>
    </location>
</feature>
<dbReference type="SUPFAM" id="SSF54695">
    <property type="entry name" value="POZ domain"/>
    <property type="match status" value="1"/>
</dbReference>
<dbReference type="PANTHER" id="PTHR26379:SF483">
    <property type="entry name" value="OS11G0619800 PROTEIN"/>
    <property type="match status" value="1"/>
</dbReference>
<evidence type="ECO:0000256" key="1">
    <source>
        <dbReference type="ARBA" id="ARBA00004906"/>
    </source>
</evidence>
<dbReference type="EMBL" id="JAUUTY010000004">
    <property type="protein sequence ID" value="KAK1648212.1"/>
    <property type="molecule type" value="Genomic_DNA"/>
</dbReference>
<dbReference type="InterPro" id="IPR011333">
    <property type="entry name" value="SKP1/BTB/POZ_sf"/>
</dbReference>
<dbReference type="InterPro" id="IPR045005">
    <property type="entry name" value="BPM1-6"/>
</dbReference>
<evidence type="ECO:0000313" key="6">
    <source>
        <dbReference type="EMBL" id="KAK1648212.1"/>
    </source>
</evidence>
<dbReference type="InterPro" id="IPR000210">
    <property type="entry name" value="BTB/POZ_dom"/>
</dbReference>
<dbReference type="Pfam" id="PF00651">
    <property type="entry name" value="BTB"/>
    <property type="match status" value="1"/>
</dbReference>
<dbReference type="PROSITE" id="PS50144">
    <property type="entry name" value="MATH"/>
    <property type="match status" value="2"/>
</dbReference>
<proteinExistence type="inferred from homology"/>
<dbReference type="CDD" id="cd00121">
    <property type="entry name" value="MATH"/>
    <property type="match status" value="2"/>
</dbReference>
<dbReference type="SUPFAM" id="SSF49599">
    <property type="entry name" value="TRAF domain-like"/>
    <property type="match status" value="2"/>
</dbReference>
<gene>
    <name evidence="6" type="ORF">QYE76_066017</name>
</gene>
<accession>A0AAD8WBP8</accession>
<dbReference type="Proteomes" id="UP001231189">
    <property type="component" value="Unassembled WGS sequence"/>
</dbReference>
<feature type="region of interest" description="Disordered" evidence="3">
    <location>
        <begin position="518"/>
        <end position="551"/>
    </location>
</feature>
<sequence>MSRPPSPSSSAVGGGAAAVLPPPSASTIVSQRGTPSGTSAVVQVDGYSRRTQVPGSGVHMSSYAVGHCQWRLKIYPYGKSSSDAGWVSVYLELHDSYLHDGETVMAQFSISLLDRVGEPVPGYSKNSRTLLAFASKQENGYPRFIPGYVVKRYLREDDSFRLKFQVVVHNIYGRPTRSPKTVVVPPSGLRRHLLDLLRSKRGADVTFEVGGELFVAHRCILAARSSVFMAALFGPMAESATPTARVRVDDMEPRVFEAMLEFIYTDDWPAEVVDPTSDNKVEMAQHLLVAADRYLLDRLKLTCEAMLCDTIDRRTVATVMTLAEQHGCRGLKEACFNFLHRIPGNLEAVMASEGYQHMDASCPSLVKEIMNQATAMSGSHVLEIDGYYRTTGLLRNGGSVMSIMFAAGGCRWRIQYYPDGHSSGHAGWISMFLVLCDDGDNEATVQARYQISLLDLDGNPVHWCRIGSGGTPVEFPGQGQGGTLVQRKMLEVCGCLKKDSFRIRCDITVVGSPATTLQDKEMSDGGMELRQERPKRIVQPNRKYVSDDWTR</sequence>
<comment type="similarity">
    <text evidence="2">Belongs to the Tdpoz family.</text>
</comment>
<dbReference type="SMART" id="SM00225">
    <property type="entry name" value="BTB"/>
    <property type="match status" value="1"/>
</dbReference>
<feature type="domain" description="MATH" evidence="5">
    <location>
        <begin position="377"/>
        <end position="507"/>
    </location>
</feature>
<evidence type="ECO:0000313" key="7">
    <source>
        <dbReference type="Proteomes" id="UP001231189"/>
    </source>
</evidence>
<comment type="pathway">
    <text evidence="1">Protein modification; protein ubiquitination.</text>
</comment>
<evidence type="ECO:0000256" key="3">
    <source>
        <dbReference type="SAM" id="MobiDB-lite"/>
    </source>
</evidence>
<evidence type="ECO:0000256" key="2">
    <source>
        <dbReference type="ARBA" id="ARBA00010846"/>
    </source>
</evidence>
<name>A0AAD8WBP8_LOLMU</name>
<reference evidence="6" key="1">
    <citation type="submission" date="2023-07" db="EMBL/GenBank/DDBJ databases">
        <title>A chromosome-level genome assembly of Lolium multiflorum.</title>
        <authorList>
            <person name="Chen Y."/>
            <person name="Copetti D."/>
            <person name="Kolliker R."/>
            <person name="Studer B."/>
        </authorList>
    </citation>
    <scope>NUCLEOTIDE SEQUENCE</scope>
    <source>
        <strain evidence="6">02402/16</strain>
        <tissue evidence="6">Leaf</tissue>
    </source>
</reference>
<dbReference type="InterPro" id="IPR056423">
    <property type="entry name" value="BACK_BPM_SPOP"/>
</dbReference>
<dbReference type="InterPro" id="IPR002083">
    <property type="entry name" value="MATH/TRAF_dom"/>
</dbReference>
<dbReference type="Pfam" id="PF22486">
    <property type="entry name" value="MATH_2"/>
    <property type="match status" value="2"/>
</dbReference>
<protein>
    <submittedName>
        <fullName evidence="6">Uncharacterized protein</fullName>
    </submittedName>
</protein>
<dbReference type="PROSITE" id="PS50097">
    <property type="entry name" value="BTB"/>
    <property type="match status" value="1"/>
</dbReference>
<feature type="domain" description="MATH" evidence="5">
    <location>
        <begin position="37"/>
        <end position="166"/>
    </location>
</feature>
<dbReference type="PANTHER" id="PTHR26379">
    <property type="entry name" value="BTB/POZ AND MATH DOMAIN-CONTAINING PROTEIN 1"/>
    <property type="match status" value="1"/>
</dbReference>
<dbReference type="AlphaFoldDB" id="A0AAD8WBP8"/>
<dbReference type="Gene3D" id="3.30.710.10">
    <property type="entry name" value="Potassium Channel Kv1.1, Chain A"/>
    <property type="match status" value="1"/>
</dbReference>
<keyword evidence="7" id="KW-1185">Reference proteome</keyword>
<organism evidence="6 7">
    <name type="scientific">Lolium multiflorum</name>
    <name type="common">Italian ryegrass</name>
    <name type="synonym">Lolium perenne subsp. multiflorum</name>
    <dbReference type="NCBI Taxonomy" id="4521"/>
    <lineage>
        <taxon>Eukaryota</taxon>
        <taxon>Viridiplantae</taxon>
        <taxon>Streptophyta</taxon>
        <taxon>Embryophyta</taxon>
        <taxon>Tracheophyta</taxon>
        <taxon>Spermatophyta</taxon>
        <taxon>Magnoliopsida</taxon>
        <taxon>Liliopsida</taxon>
        <taxon>Poales</taxon>
        <taxon>Poaceae</taxon>
        <taxon>BOP clade</taxon>
        <taxon>Pooideae</taxon>
        <taxon>Poodae</taxon>
        <taxon>Poeae</taxon>
        <taxon>Poeae Chloroplast Group 2 (Poeae type)</taxon>
        <taxon>Loliodinae</taxon>
        <taxon>Loliinae</taxon>
        <taxon>Lolium</taxon>
    </lineage>
</organism>
<dbReference type="GO" id="GO:0016567">
    <property type="term" value="P:protein ubiquitination"/>
    <property type="evidence" value="ECO:0007669"/>
    <property type="project" value="InterPro"/>
</dbReference>
<dbReference type="Gene3D" id="2.60.210.10">
    <property type="entry name" value="Apoptosis, Tumor Necrosis Factor Receptor Associated Protein 2, Chain A"/>
    <property type="match status" value="2"/>
</dbReference>
<dbReference type="InterPro" id="IPR008974">
    <property type="entry name" value="TRAF-like"/>
</dbReference>
<feature type="compositionally biased region" description="Basic and acidic residues" evidence="3">
    <location>
        <begin position="518"/>
        <end position="535"/>
    </location>
</feature>
<comment type="caution">
    <text evidence="6">The sequence shown here is derived from an EMBL/GenBank/DDBJ whole genome shotgun (WGS) entry which is preliminary data.</text>
</comment>
<dbReference type="Pfam" id="PF24570">
    <property type="entry name" value="BACK_BPM_SPOP"/>
    <property type="match status" value="1"/>
</dbReference>